<dbReference type="PROSITE" id="PS51257">
    <property type="entry name" value="PROKAR_LIPOPROTEIN"/>
    <property type="match status" value="1"/>
</dbReference>
<sequence>MKKSIISALIIASFSLIGGCQSTGEEFRSDSYTTEQVNTAIEARTVEIITTIPAKVAVDNTEGQKQAKSAGMLLGAIVGAAIGSTNDSQSAAIGGLAGGAAGHVSGNLVDNKVMVDGVQITYRQEVIEDLEDVVDGKRVTQAVKHMKTFISAQVGRSCEYQPGVALLVQTVKGNTRIQPNAACPKPKEG</sequence>
<accession>A0ABQ1SZD9</accession>
<dbReference type="RefSeq" id="WP_100142483.1">
    <property type="nucleotide sequence ID" value="NZ_AP024618.1"/>
</dbReference>
<evidence type="ECO:0000313" key="2">
    <source>
        <dbReference type="EMBL" id="GGE72496.1"/>
    </source>
</evidence>
<evidence type="ECO:0000259" key="1">
    <source>
        <dbReference type="Pfam" id="PF13488"/>
    </source>
</evidence>
<dbReference type="InterPro" id="IPR039567">
    <property type="entry name" value="Gly-zipper"/>
</dbReference>
<reference evidence="3" key="1">
    <citation type="journal article" date="2019" name="Int. J. Syst. Evol. Microbiol.">
        <title>The Global Catalogue of Microorganisms (GCM) 10K type strain sequencing project: providing services to taxonomists for standard genome sequencing and annotation.</title>
        <authorList>
            <consortium name="The Broad Institute Genomics Platform"/>
            <consortium name="The Broad Institute Genome Sequencing Center for Infectious Disease"/>
            <person name="Wu L."/>
            <person name="Ma J."/>
        </authorList>
    </citation>
    <scope>NUCLEOTIDE SEQUENCE [LARGE SCALE GENOMIC DNA]</scope>
    <source>
        <strain evidence="3">CGMCC 1.16033</strain>
    </source>
</reference>
<evidence type="ECO:0000313" key="3">
    <source>
        <dbReference type="Proteomes" id="UP000606498"/>
    </source>
</evidence>
<feature type="domain" description="Glycine zipper" evidence="1">
    <location>
        <begin position="71"/>
        <end position="112"/>
    </location>
</feature>
<proteinExistence type="predicted"/>
<name>A0ABQ1SZD9_9GAMM</name>
<dbReference type="Pfam" id="PF13488">
    <property type="entry name" value="Gly-zipper_Omp"/>
    <property type="match status" value="1"/>
</dbReference>
<keyword evidence="2" id="KW-0449">Lipoprotein</keyword>
<protein>
    <submittedName>
        <fullName evidence="2">Lipoprotein YfgH</fullName>
    </submittedName>
</protein>
<dbReference type="Proteomes" id="UP000606498">
    <property type="component" value="Unassembled WGS sequence"/>
</dbReference>
<keyword evidence="3" id="KW-1185">Reference proteome</keyword>
<dbReference type="EMBL" id="BMKO01000002">
    <property type="protein sequence ID" value="GGE72496.1"/>
    <property type="molecule type" value="Genomic_DNA"/>
</dbReference>
<organism evidence="2 3">
    <name type="scientific">Shewanella carassii</name>
    <dbReference type="NCBI Taxonomy" id="1987584"/>
    <lineage>
        <taxon>Bacteria</taxon>
        <taxon>Pseudomonadati</taxon>
        <taxon>Pseudomonadota</taxon>
        <taxon>Gammaproteobacteria</taxon>
        <taxon>Alteromonadales</taxon>
        <taxon>Shewanellaceae</taxon>
        <taxon>Shewanella</taxon>
    </lineage>
</organism>
<comment type="caution">
    <text evidence="2">The sequence shown here is derived from an EMBL/GenBank/DDBJ whole genome shotgun (WGS) entry which is preliminary data.</text>
</comment>
<gene>
    <name evidence="2" type="primary">yfgH</name>
    <name evidence="2" type="ORF">GCM10011520_11400</name>
</gene>